<accession>A0ABW3RCX7</accession>
<evidence type="ECO:0008006" key="3">
    <source>
        <dbReference type="Google" id="ProtNLM"/>
    </source>
</evidence>
<organism evidence="1 2">
    <name type="scientific">Hwangdonia seohaensis</name>
    <dbReference type="NCBI Taxonomy" id="1240727"/>
    <lineage>
        <taxon>Bacteria</taxon>
        <taxon>Pseudomonadati</taxon>
        <taxon>Bacteroidota</taxon>
        <taxon>Flavobacteriia</taxon>
        <taxon>Flavobacteriales</taxon>
        <taxon>Flavobacteriaceae</taxon>
        <taxon>Hwangdonia</taxon>
    </lineage>
</organism>
<proteinExistence type="predicted"/>
<dbReference type="EMBL" id="JBHTLJ010000003">
    <property type="protein sequence ID" value="MFD1162964.1"/>
    <property type="molecule type" value="Genomic_DNA"/>
</dbReference>
<dbReference type="RefSeq" id="WP_311939928.1">
    <property type="nucleotide sequence ID" value="NZ_JAVSCK010000003.1"/>
</dbReference>
<reference evidence="2" key="1">
    <citation type="journal article" date="2019" name="Int. J. Syst. Evol. Microbiol.">
        <title>The Global Catalogue of Microorganisms (GCM) 10K type strain sequencing project: providing services to taxonomists for standard genome sequencing and annotation.</title>
        <authorList>
            <consortium name="The Broad Institute Genomics Platform"/>
            <consortium name="The Broad Institute Genome Sequencing Center for Infectious Disease"/>
            <person name="Wu L."/>
            <person name="Ma J."/>
        </authorList>
    </citation>
    <scope>NUCLEOTIDE SEQUENCE [LARGE SCALE GENOMIC DNA]</scope>
    <source>
        <strain evidence="2">CCUG 63246</strain>
    </source>
</reference>
<gene>
    <name evidence="1" type="ORF">ACFQ2E_11080</name>
</gene>
<comment type="caution">
    <text evidence="1">The sequence shown here is derived from an EMBL/GenBank/DDBJ whole genome shotgun (WGS) entry which is preliminary data.</text>
</comment>
<dbReference type="PROSITE" id="PS51257">
    <property type="entry name" value="PROKAR_LIPOPROTEIN"/>
    <property type="match status" value="1"/>
</dbReference>
<protein>
    <recommendedName>
        <fullName evidence="3">Lipoprotein</fullName>
    </recommendedName>
</protein>
<evidence type="ECO:0000313" key="1">
    <source>
        <dbReference type="EMBL" id="MFD1162964.1"/>
    </source>
</evidence>
<evidence type="ECO:0000313" key="2">
    <source>
        <dbReference type="Proteomes" id="UP001597163"/>
    </source>
</evidence>
<keyword evidence="2" id="KW-1185">Reference proteome</keyword>
<dbReference type="Proteomes" id="UP001597163">
    <property type="component" value="Unassembled WGS sequence"/>
</dbReference>
<sequence>MKTLIKTIQIIVIGLLVSSCVSSKNYANRINTWRGADVNDLINSWGPPSDIYELPNGSKMYTYLYVNNSLVTTRHSQFADVTYQSTTQNYCQTSFTANKNNVIESTTFKGSSCISLK</sequence>
<name>A0ABW3RCX7_9FLAO</name>